<dbReference type="STRING" id="1212489.Ldro_2508"/>
<reference evidence="2 3" key="1">
    <citation type="submission" date="2015-11" db="EMBL/GenBank/DDBJ databases">
        <title>Genomic analysis of 38 Legionella species identifies large and diverse effector repertoires.</title>
        <authorList>
            <person name="Burstein D."/>
            <person name="Amaro F."/>
            <person name="Zusman T."/>
            <person name="Lifshitz Z."/>
            <person name="Cohen O."/>
            <person name="Gilbert J.A."/>
            <person name="Pupko T."/>
            <person name="Shuman H.A."/>
            <person name="Segal G."/>
        </authorList>
    </citation>
    <scope>NUCLEOTIDE SEQUENCE [LARGE SCALE GENOMIC DNA]</scope>
    <source>
        <strain evidence="2 3">ATCC 700990</strain>
    </source>
</reference>
<dbReference type="EMBL" id="LNXY01000028">
    <property type="protein sequence ID" value="KTC85336.1"/>
    <property type="molecule type" value="Genomic_DNA"/>
</dbReference>
<protein>
    <submittedName>
        <fullName evidence="2">Uncharacterized protein</fullName>
    </submittedName>
</protein>
<keyword evidence="3" id="KW-1185">Reference proteome</keyword>
<proteinExistence type="predicted"/>
<gene>
    <name evidence="2" type="ORF">Ldro_2508</name>
</gene>
<comment type="caution">
    <text evidence="2">The sequence shown here is derived from an EMBL/GenBank/DDBJ whole genome shotgun (WGS) entry which is preliminary data.</text>
</comment>
<evidence type="ECO:0000256" key="1">
    <source>
        <dbReference type="SAM" id="Coils"/>
    </source>
</evidence>
<dbReference type="RefSeq" id="WP_058496792.1">
    <property type="nucleotide sequence ID" value="NZ_CAAAIU010000008.1"/>
</dbReference>
<dbReference type="PATRIC" id="fig|1212489.4.peg.2643"/>
<evidence type="ECO:0000313" key="3">
    <source>
        <dbReference type="Proteomes" id="UP000054736"/>
    </source>
</evidence>
<feature type="coiled-coil region" evidence="1">
    <location>
        <begin position="6"/>
        <end position="33"/>
    </location>
</feature>
<dbReference type="OrthoDB" id="5654404at2"/>
<evidence type="ECO:0000313" key="2">
    <source>
        <dbReference type="EMBL" id="KTC85336.1"/>
    </source>
</evidence>
<keyword evidence="1" id="KW-0175">Coiled coil</keyword>
<dbReference type="AlphaFoldDB" id="A0A0W0SPQ4"/>
<organism evidence="2 3">
    <name type="scientific">Legionella drozanskii LLAP-1</name>
    <dbReference type="NCBI Taxonomy" id="1212489"/>
    <lineage>
        <taxon>Bacteria</taxon>
        <taxon>Pseudomonadati</taxon>
        <taxon>Pseudomonadota</taxon>
        <taxon>Gammaproteobacteria</taxon>
        <taxon>Legionellales</taxon>
        <taxon>Legionellaceae</taxon>
        <taxon>Legionella</taxon>
    </lineage>
</organism>
<accession>A0A0W0SPQ4</accession>
<dbReference type="Proteomes" id="UP000054736">
    <property type="component" value="Unassembled WGS sequence"/>
</dbReference>
<sequence length="231" mass="26375">MNIRELENWLIELANLNSKNKRLKEEIDNLRLLIISPSRSDILPRLMAGLNAIIEIANPYLPKEDLLALATKKKNFQEVVYPQKVTAGMMLEEIRKGEWKSLGKLKEAIENHKAKLNSIFSRYNPFLSSPETKIQALEKLEDYLNSPNVLAPNARSVHELIEAWKKGSLASKDEFIEESQGEDESCAVIIGKHRNRFYFFSQPPRDLNTSTQDFIDSIDKAYGNKSLKNGS</sequence>
<name>A0A0W0SPQ4_9GAMM</name>